<proteinExistence type="predicted"/>
<accession>A0A0V0HUM9</accession>
<name>A0A0V0HUM9_SOLCH</name>
<sequence>MIQVQILAIRKSESQVFQSKKRNILYKIIKNVVCMVRHGLSENLDLLAQLVQQCHKKECSRCETLPQFSYKTHTTMPYTKLLDVAYARAR</sequence>
<protein>
    <submittedName>
        <fullName evidence="1">Putative ovule protein</fullName>
    </submittedName>
</protein>
<organism evidence="1">
    <name type="scientific">Solanum chacoense</name>
    <name type="common">Chaco potato</name>
    <dbReference type="NCBI Taxonomy" id="4108"/>
    <lineage>
        <taxon>Eukaryota</taxon>
        <taxon>Viridiplantae</taxon>
        <taxon>Streptophyta</taxon>
        <taxon>Embryophyta</taxon>
        <taxon>Tracheophyta</taxon>
        <taxon>Spermatophyta</taxon>
        <taxon>Magnoliopsida</taxon>
        <taxon>eudicotyledons</taxon>
        <taxon>Gunneridae</taxon>
        <taxon>Pentapetalae</taxon>
        <taxon>asterids</taxon>
        <taxon>lamiids</taxon>
        <taxon>Solanales</taxon>
        <taxon>Solanaceae</taxon>
        <taxon>Solanoideae</taxon>
        <taxon>Solaneae</taxon>
        <taxon>Solanum</taxon>
    </lineage>
</organism>
<evidence type="ECO:0000313" key="1">
    <source>
        <dbReference type="EMBL" id="JAP23863.1"/>
    </source>
</evidence>
<reference evidence="1" key="1">
    <citation type="submission" date="2015-12" db="EMBL/GenBank/DDBJ databases">
        <title>Gene expression during late stages of embryo sac development: a critical building block for successful pollen-pistil interactions.</title>
        <authorList>
            <person name="Liu Y."/>
            <person name="Joly V."/>
            <person name="Sabar M."/>
            <person name="Matton D.P."/>
        </authorList>
    </citation>
    <scope>NUCLEOTIDE SEQUENCE</scope>
</reference>
<dbReference type="AlphaFoldDB" id="A0A0V0HUM9"/>
<dbReference type="EMBL" id="GEDG01015016">
    <property type="protein sequence ID" value="JAP23863.1"/>
    <property type="molecule type" value="Transcribed_RNA"/>
</dbReference>